<dbReference type="GO" id="GO:0006952">
    <property type="term" value="P:defense response"/>
    <property type="evidence" value="ECO:0007669"/>
    <property type="project" value="InterPro"/>
</dbReference>
<keyword evidence="3" id="KW-1185">Reference proteome</keyword>
<dbReference type="Pfam" id="PF00931">
    <property type="entry name" value="NB-ARC"/>
    <property type="match status" value="1"/>
</dbReference>
<dbReference type="GO" id="GO:0007165">
    <property type="term" value="P:signal transduction"/>
    <property type="evidence" value="ECO:0007669"/>
    <property type="project" value="InterPro"/>
</dbReference>
<feature type="domain" description="NB-ARC" evidence="1">
    <location>
        <begin position="88"/>
        <end position="243"/>
    </location>
</feature>
<evidence type="ECO:0000259" key="1">
    <source>
        <dbReference type="Pfam" id="PF00931"/>
    </source>
</evidence>
<evidence type="ECO:0000313" key="3">
    <source>
        <dbReference type="Proteomes" id="UP000515121"/>
    </source>
</evidence>
<dbReference type="PANTHER" id="PTHR11017">
    <property type="entry name" value="LEUCINE-RICH REPEAT-CONTAINING PROTEIN"/>
    <property type="match status" value="1"/>
</dbReference>
<dbReference type="AlphaFoldDB" id="A0A6P5WYZ8"/>
<protein>
    <submittedName>
        <fullName evidence="4">TMV resistance protein N-like</fullName>
    </submittedName>
</protein>
<dbReference type="OrthoDB" id="997449at2759"/>
<dbReference type="Gene3D" id="1.10.8.430">
    <property type="entry name" value="Helical domain of apoptotic protease-activating factors"/>
    <property type="match status" value="1"/>
</dbReference>
<feature type="domain" description="TIR" evidence="2">
    <location>
        <begin position="21"/>
        <end position="73"/>
    </location>
</feature>
<dbReference type="KEGG" id="dzi:111278380"/>
<dbReference type="InterPro" id="IPR027417">
    <property type="entry name" value="P-loop_NTPase"/>
</dbReference>
<dbReference type="SUPFAM" id="SSF52540">
    <property type="entry name" value="P-loop containing nucleoside triphosphate hydrolases"/>
    <property type="match status" value="1"/>
</dbReference>
<dbReference type="InterPro" id="IPR044974">
    <property type="entry name" value="Disease_R_plants"/>
</dbReference>
<dbReference type="PANTHER" id="PTHR11017:SF559">
    <property type="entry name" value="DISEASE RESISTANCE PROTEIN CHL1"/>
    <property type="match status" value="1"/>
</dbReference>
<organism evidence="3 4">
    <name type="scientific">Durio zibethinus</name>
    <name type="common">Durian</name>
    <dbReference type="NCBI Taxonomy" id="66656"/>
    <lineage>
        <taxon>Eukaryota</taxon>
        <taxon>Viridiplantae</taxon>
        <taxon>Streptophyta</taxon>
        <taxon>Embryophyta</taxon>
        <taxon>Tracheophyta</taxon>
        <taxon>Spermatophyta</taxon>
        <taxon>Magnoliopsida</taxon>
        <taxon>eudicotyledons</taxon>
        <taxon>Gunneridae</taxon>
        <taxon>Pentapetalae</taxon>
        <taxon>rosids</taxon>
        <taxon>malvids</taxon>
        <taxon>Malvales</taxon>
        <taxon>Malvaceae</taxon>
        <taxon>Helicteroideae</taxon>
        <taxon>Durio</taxon>
    </lineage>
</organism>
<dbReference type="PRINTS" id="PR00364">
    <property type="entry name" value="DISEASERSIST"/>
</dbReference>
<dbReference type="InterPro" id="IPR042197">
    <property type="entry name" value="Apaf_helical"/>
</dbReference>
<dbReference type="GeneID" id="111278380"/>
<accession>A0A6P5WYZ8</accession>
<dbReference type="InterPro" id="IPR000157">
    <property type="entry name" value="TIR_dom"/>
</dbReference>
<dbReference type="Gene3D" id="3.40.50.300">
    <property type="entry name" value="P-loop containing nucleotide triphosphate hydrolases"/>
    <property type="match status" value="1"/>
</dbReference>
<name>A0A6P5WYZ8_DURZI</name>
<proteinExistence type="predicted"/>
<dbReference type="InterPro" id="IPR002182">
    <property type="entry name" value="NB-ARC"/>
</dbReference>
<dbReference type="Proteomes" id="UP000515121">
    <property type="component" value="Unplaced"/>
</dbReference>
<dbReference type="Pfam" id="PF01582">
    <property type="entry name" value="TIR"/>
    <property type="match status" value="1"/>
</dbReference>
<dbReference type="GO" id="GO:0043531">
    <property type="term" value="F:ADP binding"/>
    <property type="evidence" value="ECO:0007669"/>
    <property type="project" value="InterPro"/>
</dbReference>
<sequence length="338" mass="38508">MQDHLYTQEVHRPSICCFIKQREQTGKVEEAFAKQEKRFKEQTVRWRTILTKVANIKGWDSNNRHESEFIGDIGKLHCKIDIRDDKDDCVRIIGICGLCGIGKTTLARFVYTPISSHFEGKCIFADVREVAEKDGLVCLQKQLLCQILLEEGFNFFDVNEGNDIISCRLSHNKVLIVLDDVDNFQHLKCLVGKRASFGLGSRIIITTRYEHLLQAYGVDDVYKPTTLNANEALHLFSLKALESDTPENDLLELSKRVVEYADGLPLALEVFGSFLAGRDVSQWRSAIERLENDSKKEILDRLQISFDGLEEMEMNIFLNTACPFKGEDKDLVTKILVG</sequence>
<reference evidence="4" key="1">
    <citation type="submission" date="2025-08" db="UniProtKB">
        <authorList>
            <consortium name="RefSeq"/>
        </authorList>
    </citation>
    <scope>IDENTIFICATION</scope>
    <source>
        <tissue evidence="4">Fruit stalk</tissue>
    </source>
</reference>
<evidence type="ECO:0000313" key="4">
    <source>
        <dbReference type="RefSeq" id="XP_022720767.1"/>
    </source>
</evidence>
<gene>
    <name evidence="4" type="primary">LOC111278380</name>
</gene>
<evidence type="ECO:0000259" key="2">
    <source>
        <dbReference type="Pfam" id="PF01582"/>
    </source>
</evidence>
<dbReference type="RefSeq" id="XP_022720767.1">
    <property type="nucleotide sequence ID" value="XM_022865032.1"/>
</dbReference>